<dbReference type="InterPro" id="IPR000326">
    <property type="entry name" value="PAP2/HPO"/>
</dbReference>
<evidence type="ECO:0000256" key="5">
    <source>
        <dbReference type="ARBA" id="ARBA00023136"/>
    </source>
</evidence>
<reference evidence="8 9" key="1">
    <citation type="submission" date="2016-07" db="EMBL/GenBank/DDBJ databases">
        <title>Pervasive Adenine N6-methylation of Active Genes in Fungi.</title>
        <authorList>
            <consortium name="DOE Joint Genome Institute"/>
            <person name="Mondo S.J."/>
            <person name="Dannebaum R.O."/>
            <person name="Kuo R.C."/>
            <person name="Labutti K."/>
            <person name="Haridas S."/>
            <person name="Kuo A."/>
            <person name="Salamov A."/>
            <person name="Ahrendt S.R."/>
            <person name="Lipzen A."/>
            <person name="Sullivan W."/>
            <person name="Andreopoulos W.B."/>
            <person name="Clum A."/>
            <person name="Lindquist E."/>
            <person name="Daum C."/>
            <person name="Ramamoorthy G.K."/>
            <person name="Gryganskyi A."/>
            <person name="Culley D."/>
            <person name="Magnuson J.K."/>
            <person name="James T.Y."/>
            <person name="O'Malley M.A."/>
            <person name="Stajich J.E."/>
            <person name="Spatafora J.W."/>
            <person name="Visel A."/>
            <person name="Grigoriev I.V."/>
        </authorList>
    </citation>
    <scope>NUCLEOTIDE SEQUENCE [LARGE SCALE GENOMIC DNA]</scope>
    <source>
        <strain evidence="8 9">PL171</strain>
    </source>
</reference>
<protein>
    <recommendedName>
        <fullName evidence="6">Dolichyldiphosphatase</fullName>
        <ecNumber evidence="6">3.6.1.43</ecNumber>
    </recommendedName>
</protein>
<dbReference type="GO" id="GO:0008610">
    <property type="term" value="P:lipid biosynthetic process"/>
    <property type="evidence" value="ECO:0007669"/>
    <property type="project" value="TreeGrafter"/>
</dbReference>
<organism evidence="8 9">
    <name type="scientific">Catenaria anguillulae PL171</name>
    <dbReference type="NCBI Taxonomy" id="765915"/>
    <lineage>
        <taxon>Eukaryota</taxon>
        <taxon>Fungi</taxon>
        <taxon>Fungi incertae sedis</taxon>
        <taxon>Blastocladiomycota</taxon>
        <taxon>Blastocladiomycetes</taxon>
        <taxon>Blastocladiales</taxon>
        <taxon>Catenariaceae</taxon>
        <taxon>Catenaria</taxon>
    </lineage>
</organism>
<evidence type="ECO:0000259" key="7">
    <source>
        <dbReference type="SMART" id="SM00014"/>
    </source>
</evidence>
<dbReference type="GO" id="GO:0006487">
    <property type="term" value="P:protein N-linked glycosylation"/>
    <property type="evidence" value="ECO:0007669"/>
    <property type="project" value="UniProtKB-UniRule"/>
</dbReference>
<name>A0A1Y2I5Z2_9FUNG</name>
<comment type="function">
    <text evidence="6">Required for efficient N-glycosylation. Necessary for maintaining optimal levels of dolichol-linked oligosaccharides. Hydrolyzes dolichyl pyrophosphate at a very high rate and dolichyl monophosphate at a much lower rate. Does not act on phosphatidate.</text>
</comment>
<dbReference type="Proteomes" id="UP000193411">
    <property type="component" value="Unassembled WGS sequence"/>
</dbReference>
<dbReference type="GO" id="GO:0047874">
    <property type="term" value="F:dolichyldiphosphatase activity"/>
    <property type="evidence" value="ECO:0007669"/>
    <property type="project" value="UniProtKB-UniRule"/>
</dbReference>
<proteinExistence type="inferred from homology"/>
<keyword evidence="4 6" id="KW-1133">Transmembrane helix</keyword>
<keyword evidence="2 6" id="KW-0812">Transmembrane</keyword>
<keyword evidence="3 6" id="KW-0378">Hydrolase</keyword>
<evidence type="ECO:0000256" key="4">
    <source>
        <dbReference type="ARBA" id="ARBA00022989"/>
    </source>
</evidence>
<feature type="transmembrane region" description="Helical" evidence="6">
    <location>
        <begin position="77"/>
        <end position="97"/>
    </location>
</feature>
<evidence type="ECO:0000313" key="9">
    <source>
        <dbReference type="Proteomes" id="UP000193411"/>
    </source>
</evidence>
<accession>A0A1Y2I5Z2</accession>
<feature type="transmembrane region" description="Helical" evidence="6">
    <location>
        <begin position="204"/>
        <end position="223"/>
    </location>
</feature>
<dbReference type="OrthoDB" id="302705at2759"/>
<dbReference type="UniPathway" id="UPA00378"/>
<dbReference type="GO" id="GO:0005789">
    <property type="term" value="C:endoplasmic reticulum membrane"/>
    <property type="evidence" value="ECO:0007669"/>
    <property type="project" value="UniProtKB-SubCell"/>
</dbReference>
<comment type="subcellular location">
    <subcellularLocation>
        <location evidence="6">Endoplasmic reticulum membrane</location>
        <topology evidence="6">Multi-pass membrane protein</topology>
    </subcellularLocation>
    <subcellularLocation>
        <location evidence="1">Membrane</location>
        <topology evidence="1">Multi-pass membrane protein</topology>
    </subcellularLocation>
</comment>
<dbReference type="STRING" id="765915.A0A1Y2I5Z2"/>
<dbReference type="PANTHER" id="PTHR11247:SF1">
    <property type="entry name" value="DOLICHYLDIPHOSPHATASE 1"/>
    <property type="match status" value="1"/>
</dbReference>
<dbReference type="Pfam" id="PF01569">
    <property type="entry name" value="PAP2"/>
    <property type="match status" value="1"/>
</dbReference>
<dbReference type="AlphaFoldDB" id="A0A1Y2I5Z2"/>
<dbReference type="InterPro" id="IPR039667">
    <property type="entry name" value="Dolichyldiphosphatase_PAP2"/>
</dbReference>
<sequence>MENVMTAAYDSVLAASGPFVATGVPSHGEGLDPASAAAAAAGTATACQCPVTHGPPGYSSLSLTHVLYPTGAVPSMLLAYVTLIPIGMIVAYVTLILSRPRTRVWQIMFLGQLLNEGLNVVLKKYIQEHRPSPYHGDGYGMPSSHAQFMAYFAAFSLLLIRLEQTRIHGIHRALHSFLQSSIIGVSALVMYSRVHLHYHTVTQVLAGAGVGLFVGSVYFVLACPEFPFGPRRRESLIHKPEEKVA</sequence>
<dbReference type="InterPro" id="IPR036938">
    <property type="entry name" value="PAP2/HPO_sf"/>
</dbReference>
<dbReference type="GO" id="GO:0004601">
    <property type="term" value="F:peroxidase activity"/>
    <property type="evidence" value="ECO:0007669"/>
    <property type="project" value="UniProtKB-KW"/>
</dbReference>
<keyword evidence="9" id="KW-1185">Reference proteome</keyword>
<gene>
    <name evidence="8" type="ORF">BCR44DRAFT_39299</name>
</gene>
<evidence type="ECO:0000256" key="1">
    <source>
        <dbReference type="ARBA" id="ARBA00004141"/>
    </source>
</evidence>
<comment type="pathway">
    <text evidence="6">Protein modification; protein glycosylation.</text>
</comment>
<dbReference type="EMBL" id="MCFL01000001">
    <property type="protein sequence ID" value="ORZ41714.1"/>
    <property type="molecule type" value="Genomic_DNA"/>
</dbReference>
<dbReference type="Gene3D" id="1.20.144.10">
    <property type="entry name" value="Phosphatidic acid phosphatase type 2/haloperoxidase"/>
    <property type="match status" value="1"/>
</dbReference>
<dbReference type="PANTHER" id="PTHR11247">
    <property type="entry name" value="PALMITOYL-PROTEIN THIOESTERASE/DOLICHYLDIPHOSPHATASE 1"/>
    <property type="match status" value="1"/>
</dbReference>
<dbReference type="CDD" id="cd03382">
    <property type="entry name" value="PAP2_dolichyldiphosphatase"/>
    <property type="match status" value="1"/>
</dbReference>
<feature type="domain" description="Phosphatidic acid phosphatase type 2/haloperoxidase" evidence="7">
    <location>
        <begin position="105"/>
        <end position="219"/>
    </location>
</feature>
<feature type="transmembrane region" description="Helical" evidence="6">
    <location>
        <begin position="174"/>
        <end position="192"/>
    </location>
</feature>
<evidence type="ECO:0000256" key="6">
    <source>
        <dbReference type="RuleBase" id="RU367078"/>
    </source>
</evidence>
<evidence type="ECO:0000256" key="2">
    <source>
        <dbReference type="ARBA" id="ARBA00022692"/>
    </source>
</evidence>
<comment type="similarity">
    <text evidence="6">Belongs to the dolichyldiphosphatase family.</text>
</comment>
<evidence type="ECO:0000313" key="8">
    <source>
        <dbReference type="EMBL" id="ORZ41714.1"/>
    </source>
</evidence>
<dbReference type="SMART" id="SM00014">
    <property type="entry name" value="acidPPc"/>
    <property type="match status" value="1"/>
</dbReference>
<comment type="catalytic activity">
    <reaction evidence="6">
        <text>a di-trans,poly-cis-dolichyl diphosphate + H2O = a di-trans,poly-cis-dolichyl phosphate + phosphate + H(+)</text>
        <dbReference type="Rhea" id="RHEA:14385"/>
        <dbReference type="Rhea" id="RHEA-COMP:19498"/>
        <dbReference type="Rhea" id="RHEA-COMP:19506"/>
        <dbReference type="ChEBI" id="CHEBI:15377"/>
        <dbReference type="ChEBI" id="CHEBI:15378"/>
        <dbReference type="ChEBI" id="CHEBI:43474"/>
        <dbReference type="ChEBI" id="CHEBI:57497"/>
        <dbReference type="ChEBI" id="CHEBI:57683"/>
        <dbReference type="EC" id="3.6.1.43"/>
    </reaction>
</comment>
<dbReference type="EC" id="3.6.1.43" evidence="6"/>
<dbReference type="SUPFAM" id="SSF48317">
    <property type="entry name" value="Acid phosphatase/Vanadium-dependent haloperoxidase"/>
    <property type="match status" value="1"/>
</dbReference>
<keyword evidence="5 6" id="KW-0472">Membrane</keyword>
<comment type="caution">
    <text evidence="8">The sequence shown here is derived from an EMBL/GenBank/DDBJ whole genome shotgun (WGS) entry which is preliminary data.</text>
</comment>
<keyword evidence="8" id="KW-0575">Peroxidase</keyword>
<keyword evidence="6" id="KW-0256">Endoplasmic reticulum</keyword>
<evidence type="ECO:0000256" key="3">
    <source>
        <dbReference type="ARBA" id="ARBA00022801"/>
    </source>
</evidence>
<keyword evidence="8" id="KW-0560">Oxidoreductase</keyword>